<dbReference type="Pfam" id="PF13242">
    <property type="entry name" value="Hydrolase_like"/>
    <property type="match status" value="1"/>
</dbReference>
<dbReference type="Gene3D" id="3.40.50.1000">
    <property type="entry name" value="HAD superfamily/HAD-like"/>
    <property type="match status" value="2"/>
</dbReference>
<dbReference type="Proteomes" id="UP000036873">
    <property type="component" value="Unassembled WGS sequence"/>
</dbReference>
<dbReference type="GO" id="GO:0005737">
    <property type="term" value="C:cytoplasm"/>
    <property type="evidence" value="ECO:0007669"/>
    <property type="project" value="TreeGrafter"/>
</dbReference>
<dbReference type="Pfam" id="PF13344">
    <property type="entry name" value="Hydrolase_6"/>
    <property type="match status" value="1"/>
</dbReference>
<dbReference type="OrthoDB" id="9810449at2"/>
<evidence type="ECO:0000313" key="2">
    <source>
        <dbReference type="Proteomes" id="UP000036873"/>
    </source>
</evidence>
<dbReference type="InterPro" id="IPR006357">
    <property type="entry name" value="HAD-SF_hydro_IIA"/>
</dbReference>
<dbReference type="AlphaFoldDB" id="A0A0L6U2E5"/>
<name>A0A0L6U2E5_9FIRM</name>
<organism evidence="1 2">
    <name type="scientific">Acetobacterium bakii</name>
    <dbReference type="NCBI Taxonomy" id="52689"/>
    <lineage>
        <taxon>Bacteria</taxon>
        <taxon>Bacillati</taxon>
        <taxon>Bacillota</taxon>
        <taxon>Clostridia</taxon>
        <taxon>Eubacteriales</taxon>
        <taxon>Eubacteriaceae</taxon>
        <taxon>Acetobacterium</taxon>
    </lineage>
</organism>
<keyword evidence="1" id="KW-0378">Hydrolase</keyword>
<dbReference type="PANTHER" id="PTHR19288:SF46">
    <property type="entry name" value="HALOACID DEHALOGENASE-LIKE HYDROLASE DOMAIN-CONTAINING PROTEIN 2"/>
    <property type="match status" value="1"/>
</dbReference>
<dbReference type="STRING" id="52689.AKG39_10115"/>
<dbReference type="InterPro" id="IPR023214">
    <property type="entry name" value="HAD_sf"/>
</dbReference>
<gene>
    <name evidence="1" type="ORF">AKG39_10115</name>
</gene>
<sequence>MIMPKNKALKDVKLFALDMDGTVYLGNGLIAGALDFIEQLKRQGKDYIFFTNNSSRVPSFYKEKLAKMGCFVEEDRIITSGDVTIEYLKTYYSGKSVYLMGTPLLEESFLKHGINLVQDQPDVAVASFDTTLTYEKLDKICTFIANGATFLSTHLDLVCPTETGFMPDCGSMCALITKSTGVEPKYLGKPFPETMDMVLSITGHKKEDVAFVGDRLYTDVATGVKNGGKGFLVLTGEATMADVALSDIVPDCIFDSLQEMAHYL</sequence>
<dbReference type="EMBL" id="LGYO01000022">
    <property type="protein sequence ID" value="KNZ41955.1"/>
    <property type="molecule type" value="Genomic_DNA"/>
</dbReference>
<dbReference type="PANTHER" id="PTHR19288">
    <property type="entry name" value="4-NITROPHENYLPHOSPHATASE-RELATED"/>
    <property type="match status" value="1"/>
</dbReference>
<reference evidence="2" key="1">
    <citation type="submission" date="2015-07" db="EMBL/GenBank/DDBJ databases">
        <title>Draft genome sequence of Acetobacterium bakii DSM 8293, a potential psychrophilic chemical producer through syngas fermentation.</title>
        <authorList>
            <person name="Song Y."/>
            <person name="Hwang S."/>
            <person name="Cho B.-K."/>
        </authorList>
    </citation>
    <scope>NUCLEOTIDE SEQUENCE [LARGE SCALE GENOMIC DNA]</scope>
    <source>
        <strain evidence="2">DSM 8239</strain>
    </source>
</reference>
<dbReference type="NCBIfam" id="TIGR01460">
    <property type="entry name" value="HAD-SF-IIA"/>
    <property type="match status" value="1"/>
</dbReference>
<proteinExistence type="predicted"/>
<dbReference type="InterPro" id="IPR036412">
    <property type="entry name" value="HAD-like_sf"/>
</dbReference>
<comment type="caution">
    <text evidence="1">The sequence shown here is derived from an EMBL/GenBank/DDBJ whole genome shotgun (WGS) entry which is preliminary data.</text>
</comment>
<dbReference type="PATRIC" id="fig|52689.4.peg.1236"/>
<keyword evidence="2" id="KW-1185">Reference proteome</keyword>
<evidence type="ECO:0000313" key="1">
    <source>
        <dbReference type="EMBL" id="KNZ41955.1"/>
    </source>
</evidence>
<dbReference type="SUPFAM" id="SSF56784">
    <property type="entry name" value="HAD-like"/>
    <property type="match status" value="1"/>
</dbReference>
<accession>A0A0L6U2E5</accession>
<protein>
    <submittedName>
        <fullName evidence="1">HAD family hydrolase</fullName>
    </submittedName>
</protein>
<dbReference type="GO" id="GO:0016791">
    <property type="term" value="F:phosphatase activity"/>
    <property type="evidence" value="ECO:0007669"/>
    <property type="project" value="TreeGrafter"/>
</dbReference>